<dbReference type="GO" id="GO:0016787">
    <property type="term" value="F:hydrolase activity"/>
    <property type="evidence" value="ECO:0007669"/>
    <property type="project" value="UniProtKB-KW"/>
</dbReference>
<evidence type="ECO:0000313" key="1">
    <source>
        <dbReference type="EMBL" id="SDL14898.1"/>
    </source>
</evidence>
<keyword evidence="3" id="KW-1185">Reference proteome</keyword>
<dbReference type="PANTHER" id="PTHR42967:SF1">
    <property type="entry name" value="MBL FOLD METALLO-HYDROLASE"/>
    <property type="match status" value="1"/>
</dbReference>
<dbReference type="InterPro" id="IPR036866">
    <property type="entry name" value="RibonucZ/Hydroxyglut_hydro"/>
</dbReference>
<dbReference type="OrthoDB" id="36975at2"/>
<accession>A0A1G9HPK8</accession>
<dbReference type="AlphaFoldDB" id="A0A1G9HPK8"/>
<dbReference type="STRING" id="1494.SAMN05216497_10928"/>
<organism evidence="2 4">
    <name type="scientific">Clostridium cochlearium</name>
    <dbReference type="NCBI Taxonomy" id="1494"/>
    <lineage>
        <taxon>Bacteria</taxon>
        <taxon>Bacillati</taxon>
        <taxon>Bacillota</taxon>
        <taxon>Clostridia</taxon>
        <taxon>Eubacteriales</taxon>
        <taxon>Clostridiaceae</taxon>
        <taxon>Clostridium</taxon>
    </lineage>
</organism>
<reference evidence="1 3" key="1">
    <citation type="submission" date="2016-10" db="EMBL/GenBank/DDBJ databases">
        <authorList>
            <person name="Varghese N."/>
            <person name="Submissions S."/>
        </authorList>
    </citation>
    <scope>NUCLEOTIDE SEQUENCE [LARGE SCALE GENOMIC DNA]</scope>
    <source>
        <strain evidence="1 3">NLAE-zl-C224</strain>
    </source>
</reference>
<proteinExistence type="predicted"/>
<evidence type="ECO:0000313" key="4">
    <source>
        <dbReference type="Proteomes" id="UP000250223"/>
    </source>
</evidence>
<dbReference type="EMBL" id="UAWC01000007">
    <property type="protein sequence ID" value="SQB34200.1"/>
    <property type="molecule type" value="Genomic_DNA"/>
</dbReference>
<gene>
    <name evidence="2" type="ORF">NCTC13028_01094</name>
    <name evidence="1" type="ORF">SAMN05216497_10928</name>
</gene>
<evidence type="ECO:0000313" key="2">
    <source>
        <dbReference type="EMBL" id="SQB34200.1"/>
    </source>
</evidence>
<dbReference type="Gene3D" id="3.60.15.10">
    <property type="entry name" value="Ribonuclease Z/Hydroxyacylglutathione hydrolase-like"/>
    <property type="match status" value="1"/>
</dbReference>
<dbReference type="Proteomes" id="UP000250223">
    <property type="component" value="Unassembled WGS sequence"/>
</dbReference>
<name>A0A1G9HPK8_CLOCO</name>
<protein>
    <submittedName>
        <fullName evidence="1">L-ascorbate metabolism protein UlaG, beta-lactamase superfamily</fullName>
    </submittedName>
    <submittedName>
        <fullName evidence="2">Metal dependent hydrolase</fullName>
    </submittedName>
</protein>
<sequence>MTNKAKIHYLYHDGFAVETENYFLIFDYYVDTPKGDERNIENGVISKEDLEGRKKVLVFSSHSHHDHFNPLILEWEKYNKNIKYILSSDIFLENYNKNHLIAYENRKLNVDGANIKVFGSTDIGVSYYVEVDGIAIFHAGDLNWWHWENDPMEEQADMELNFKSIINKLHNSVDNVDISFFPVDYRLDKFFYLGGNYFINKIKPNLFVPMHYWENTYIVKDFIEKMEEINEVVPCEIALVEERGQVIKFSKSV</sequence>
<evidence type="ECO:0000313" key="3">
    <source>
        <dbReference type="Proteomes" id="UP000198811"/>
    </source>
</evidence>
<keyword evidence="2" id="KW-0378">Hydrolase</keyword>
<reference evidence="2 4" key="2">
    <citation type="submission" date="2018-06" db="EMBL/GenBank/DDBJ databases">
        <authorList>
            <consortium name="Pathogen Informatics"/>
            <person name="Doyle S."/>
        </authorList>
    </citation>
    <scope>NUCLEOTIDE SEQUENCE [LARGE SCALE GENOMIC DNA]</scope>
    <source>
        <strain evidence="2 4">NCTC13028</strain>
    </source>
</reference>
<dbReference type="Proteomes" id="UP000198811">
    <property type="component" value="Unassembled WGS sequence"/>
</dbReference>
<dbReference type="PANTHER" id="PTHR42967">
    <property type="entry name" value="METAL DEPENDENT HYDROLASE"/>
    <property type="match status" value="1"/>
</dbReference>
<dbReference type="SUPFAM" id="SSF56281">
    <property type="entry name" value="Metallo-hydrolase/oxidoreductase"/>
    <property type="match status" value="1"/>
</dbReference>
<dbReference type="EMBL" id="FNGL01000009">
    <property type="protein sequence ID" value="SDL14898.1"/>
    <property type="molecule type" value="Genomic_DNA"/>
</dbReference>
<dbReference type="RefSeq" id="WP_089865687.1">
    <property type="nucleotide sequence ID" value="NZ_CP173238.1"/>
</dbReference>